<dbReference type="AlphaFoldDB" id="A0A0W0S5X9"/>
<keyword evidence="1" id="KW-0732">Signal</keyword>
<name>A0A0W0S5X9_9GAMM</name>
<dbReference type="Proteomes" id="UP000054921">
    <property type="component" value="Unassembled WGS sequence"/>
</dbReference>
<dbReference type="STRING" id="28084.Lche_3296"/>
<sequence>MQMVHTMKRKWYVTIAVSLLPLSLALANSANCDLTQFRWECDLPVQVKPKPGATSLVYCGNSYGYLTKQEYDILARYQRANVNMVLNINGEYIDSPCIGAQR</sequence>
<reference evidence="2 3" key="1">
    <citation type="submission" date="2015-11" db="EMBL/GenBank/DDBJ databases">
        <title>Genomic analysis of 38 Legionella species identifies large and diverse effector repertoires.</title>
        <authorList>
            <person name="Burstein D."/>
            <person name="Amaro F."/>
            <person name="Zusman T."/>
            <person name="Lifshitz Z."/>
            <person name="Cohen O."/>
            <person name="Gilbert J.A."/>
            <person name="Pupko T."/>
            <person name="Shuman H.A."/>
            <person name="Segal G."/>
        </authorList>
    </citation>
    <scope>NUCLEOTIDE SEQUENCE [LARGE SCALE GENOMIC DNA]</scope>
    <source>
        <strain evidence="2 3">ORW</strain>
    </source>
</reference>
<evidence type="ECO:0000256" key="1">
    <source>
        <dbReference type="SAM" id="SignalP"/>
    </source>
</evidence>
<proteinExistence type="predicted"/>
<evidence type="ECO:0000313" key="3">
    <source>
        <dbReference type="Proteomes" id="UP000054921"/>
    </source>
</evidence>
<gene>
    <name evidence="2" type="ORF">Lche_3296</name>
</gene>
<dbReference type="EMBL" id="LNXW01000014">
    <property type="protein sequence ID" value="KTC78507.1"/>
    <property type="molecule type" value="Genomic_DNA"/>
</dbReference>
<evidence type="ECO:0000313" key="2">
    <source>
        <dbReference type="EMBL" id="KTC78507.1"/>
    </source>
</evidence>
<accession>A0A0W0S5X9</accession>
<organism evidence="2 3">
    <name type="scientific">Legionella cherrii</name>
    <dbReference type="NCBI Taxonomy" id="28084"/>
    <lineage>
        <taxon>Bacteria</taxon>
        <taxon>Pseudomonadati</taxon>
        <taxon>Pseudomonadota</taxon>
        <taxon>Gammaproteobacteria</taxon>
        <taxon>Legionellales</taxon>
        <taxon>Legionellaceae</taxon>
        <taxon>Legionella</taxon>
    </lineage>
</organism>
<evidence type="ECO:0008006" key="4">
    <source>
        <dbReference type="Google" id="ProtNLM"/>
    </source>
</evidence>
<protein>
    <recommendedName>
        <fullName evidence="4">Secreted protein</fullName>
    </recommendedName>
</protein>
<dbReference type="PATRIC" id="fig|28084.5.peg.3574"/>
<feature type="chain" id="PRO_5006911636" description="Secreted protein" evidence="1">
    <location>
        <begin position="33"/>
        <end position="102"/>
    </location>
</feature>
<feature type="signal peptide" evidence="1">
    <location>
        <begin position="1"/>
        <end position="32"/>
    </location>
</feature>
<comment type="caution">
    <text evidence="2">The sequence shown here is derived from an EMBL/GenBank/DDBJ whole genome shotgun (WGS) entry which is preliminary data.</text>
</comment>